<accession>A0A2C6DKH7</accession>
<proteinExistence type="predicted"/>
<dbReference type="Pfam" id="PF08525">
    <property type="entry name" value="OapA_N"/>
    <property type="match status" value="1"/>
</dbReference>
<feature type="domain" description="Opacity-associated protein A-like N-terminal" evidence="3">
    <location>
        <begin position="48"/>
        <end position="75"/>
    </location>
</feature>
<dbReference type="Proteomes" id="UP000224974">
    <property type="component" value="Unassembled WGS sequence"/>
</dbReference>
<dbReference type="Pfam" id="PF04225">
    <property type="entry name" value="LysM_OapA"/>
    <property type="match status" value="1"/>
</dbReference>
<dbReference type="STRING" id="1111728.GCA_000427805_01242"/>
<sequence>MLIAKRWAKLEGSRIMQANKGRKKAFTGSNPLKAGLSKLWHLSDSFDWMSPLPYPHRRGVILATLLLLGAFFWPSSTPEDQTNNSPATPVDISASATQNQPQTPPSTPEVSEPHSAPAQAEPVATQPQQSAETPPQVQPEPQQQPAEPATAQTPPPADNGQWKEFTIQRGHTLTQLFRENNYTVTDAFLLARVEGQGRPLNELRVGQKIKVQVTPDRQVTALEVELTPNRSALFVRQRDGSFKRER</sequence>
<evidence type="ECO:0000259" key="3">
    <source>
        <dbReference type="Pfam" id="PF08525"/>
    </source>
</evidence>
<feature type="compositionally biased region" description="Low complexity" evidence="1">
    <location>
        <begin position="131"/>
        <end position="152"/>
    </location>
</feature>
<feature type="compositionally biased region" description="Polar residues" evidence="1">
    <location>
        <begin position="77"/>
        <end position="87"/>
    </location>
</feature>
<dbReference type="EMBL" id="PDDX01000001">
    <property type="protein sequence ID" value="PHI28945.1"/>
    <property type="molecule type" value="Genomic_DNA"/>
</dbReference>
<gene>
    <name evidence="4" type="ORF">CRN84_06265</name>
</gene>
<reference evidence="5" key="1">
    <citation type="submission" date="2017-09" db="EMBL/GenBank/DDBJ databases">
        <title>FDA dAtabase for Regulatory Grade micrObial Sequences (FDA-ARGOS): Supporting development and validation of Infectious Disease Dx tests.</title>
        <authorList>
            <person name="Minogue T."/>
            <person name="Wolcott M."/>
            <person name="Wasieloski L."/>
            <person name="Aguilar W."/>
            <person name="Moore D."/>
            <person name="Tallon L."/>
            <person name="Sadzewicz L."/>
            <person name="Ott S."/>
            <person name="Zhao X."/>
            <person name="Nagaraj S."/>
            <person name="Vavikolanu K."/>
            <person name="Aluvathingal J."/>
            <person name="Nadendla S."/>
            <person name="Sichtig H."/>
        </authorList>
    </citation>
    <scope>NUCLEOTIDE SEQUENCE [LARGE SCALE GENOMIC DNA]</scope>
    <source>
        <strain evidence="5">FDAARGOS_387</strain>
    </source>
</reference>
<evidence type="ECO:0000313" key="5">
    <source>
        <dbReference type="Proteomes" id="UP000224974"/>
    </source>
</evidence>
<evidence type="ECO:0008006" key="6">
    <source>
        <dbReference type="Google" id="ProtNLM"/>
    </source>
</evidence>
<protein>
    <recommendedName>
        <fullName evidence="6">Opacity-associated protein A LysM-like domain</fullName>
    </recommendedName>
</protein>
<dbReference type="InterPro" id="IPR013731">
    <property type="entry name" value="OapA_N"/>
</dbReference>
<dbReference type="OrthoDB" id="6398769at2"/>
<evidence type="ECO:0000313" key="4">
    <source>
        <dbReference type="EMBL" id="PHI28945.1"/>
    </source>
</evidence>
<keyword evidence="5" id="KW-1185">Reference proteome</keyword>
<evidence type="ECO:0000256" key="1">
    <source>
        <dbReference type="SAM" id="MobiDB-lite"/>
    </source>
</evidence>
<comment type="caution">
    <text evidence="4">The sequence shown here is derived from an EMBL/GenBank/DDBJ whole genome shotgun (WGS) entry which is preliminary data.</text>
</comment>
<dbReference type="Gene3D" id="3.10.450.350">
    <property type="match status" value="1"/>
</dbReference>
<organism evidence="4 5">
    <name type="scientific">Budvicia aquatica</name>
    <dbReference type="NCBI Taxonomy" id="82979"/>
    <lineage>
        <taxon>Bacteria</taxon>
        <taxon>Pseudomonadati</taxon>
        <taxon>Pseudomonadota</taxon>
        <taxon>Gammaproteobacteria</taxon>
        <taxon>Enterobacterales</taxon>
        <taxon>Budviciaceae</taxon>
        <taxon>Budvicia</taxon>
    </lineage>
</organism>
<feature type="region of interest" description="Disordered" evidence="1">
    <location>
        <begin position="77"/>
        <end position="162"/>
    </location>
</feature>
<dbReference type="InterPro" id="IPR007340">
    <property type="entry name" value="LysM_Opacity-associatedA"/>
</dbReference>
<dbReference type="GO" id="GO:0042834">
    <property type="term" value="F:peptidoglycan binding"/>
    <property type="evidence" value="ECO:0007669"/>
    <property type="project" value="InterPro"/>
</dbReference>
<evidence type="ECO:0000259" key="2">
    <source>
        <dbReference type="Pfam" id="PF04225"/>
    </source>
</evidence>
<feature type="domain" description="Opacity-associated protein A LysM-like" evidence="2">
    <location>
        <begin position="161"/>
        <end position="246"/>
    </location>
</feature>
<name>A0A2C6DKH7_9GAMM</name>
<dbReference type="AlphaFoldDB" id="A0A2C6DKH7"/>